<comment type="similarity">
    <text evidence="2">Belongs to the SWEET sugar transporter family.</text>
</comment>
<evidence type="ECO:0000256" key="1">
    <source>
        <dbReference type="ARBA" id="ARBA00004651"/>
    </source>
</evidence>
<dbReference type="Pfam" id="PF03083">
    <property type="entry name" value="MtN3_slv"/>
    <property type="match status" value="2"/>
</dbReference>
<evidence type="ECO:0000256" key="2">
    <source>
        <dbReference type="ARBA" id="ARBA00007809"/>
    </source>
</evidence>
<sequence length="250" mass="27351">MSKNFAILVFRVLAGVATIGLASSPSLLMHRIYKQKHVGVASVVPLASLLGSSHIWMVYGYLTKNYFPLVSCFLYGECCAIVYLSIYCYYSTDKQCVFRVLAAVLTIVAFVTIYAIVGSLGYTGQSTSSINTTMGLIADCGGVFLYGAPMEKLFQVLKHKSAVFINVHMVIAGLASNLLWLTYGVLITNPFIMSLNALFLTINVFTLLVYRLYDPHTHPLVDDSISDDITVCIEILSPVYTTTPSPLAAK</sequence>
<evidence type="ECO:0000313" key="12">
    <source>
        <dbReference type="Proteomes" id="UP000028582"/>
    </source>
</evidence>
<dbReference type="GO" id="GO:0005886">
    <property type="term" value="C:plasma membrane"/>
    <property type="evidence" value="ECO:0007669"/>
    <property type="project" value="UniProtKB-SubCell"/>
</dbReference>
<evidence type="ECO:0000256" key="7">
    <source>
        <dbReference type="ARBA" id="ARBA00022737"/>
    </source>
</evidence>
<evidence type="ECO:0000256" key="5">
    <source>
        <dbReference type="ARBA" id="ARBA00022597"/>
    </source>
</evidence>
<keyword evidence="3" id="KW-0813">Transport</keyword>
<keyword evidence="9 10" id="KW-0472">Membrane</keyword>
<keyword evidence="8 10" id="KW-1133">Transmembrane helix</keyword>
<dbReference type="InterPro" id="IPR047664">
    <property type="entry name" value="SWEET"/>
</dbReference>
<feature type="transmembrane region" description="Helical" evidence="10">
    <location>
        <begin position="161"/>
        <end position="185"/>
    </location>
</feature>
<comment type="caution">
    <text evidence="11">The sequence shown here is derived from an EMBL/GenBank/DDBJ whole genome shotgun (WGS) entry which is preliminary data.</text>
</comment>
<dbReference type="PANTHER" id="PTHR10791">
    <property type="entry name" value="RAG1-ACTIVATING PROTEIN 1"/>
    <property type="match status" value="1"/>
</dbReference>
<evidence type="ECO:0000256" key="9">
    <source>
        <dbReference type="ARBA" id="ARBA00023136"/>
    </source>
</evidence>
<organism evidence="11 12">
    <name type="scientific">Phytophthora nicotianae P1976</name>
    <dbReference type="NCBI Taxonomy" id="1317066"/>
    <lineage>
        <taxon>Eukaryota</taxon>
        <taxon>Sar</taxon>
        <taxon>Stramenopiles</taxon>
        <taxon>Oomycota</taxon>
        <taxon>Peronosporomycetes</taxon>
        <taxon>Peronosporales</taxon>
        <taxon>Peronosporaceae</taxon>
        <taxon>Phytophthora</taxon>
    </lineage>
</organism>
<evidence type="ECO:0000256" key="6">
    <source>
        <dbReference type="ARBA" id="ARBA00022692"/>
    </source>
</evidence>
<feature type="transmembrane region" description="Helical" evidence="10">
    <location>
        <begin position="191"/>
        <end position="210"/>
    </location>
</feature>
<evidence type="ECO:0008006" key="13">
    <source>
        <dbReference type="Google" id="ProtNLM"/>
    </source>
</evidence>
<dbReference type="Gene3D" id="1.20.1280.290">
    <property type="match status" value="2"/>
</dbReference>
<accession>A0A080ZH62</accession>
<name>A0A080ZH62_PHYNI</name>
<proteinExistence type="inferred from homology"/>
<feature type="transmembrane region" description="Helical" evidence="10">
    <location>
        <begin position="97"/>
        <end position="117"/>
    </location>
</feature>
<feature type="transmembrane region" description="Helical" evidence="10">
    <location>
        <begin position="40"/>
        <end position="62"/>
    </location>
</feature>
<evidence type="ECO:0000256" key="10">
    <source>
        <dbReference type="SAM" id="Phobius"/>
    </source>
</evidence>
<dbReference type="AlphaFoldDB" id="A0A080ZH62"/>
<keyword evidence="4" id="KW-1003">Cell membrane</keyword>
<comment type="subcellular location">
    <subcellularLocation>
        <location evidence="1">Cell membrane</location>
        <topology evidence="1">Multi-pass membrane protein</topology>
    </subcellularLocation>
</comment>
<protein>
    <recommendedName>
        <fullName evidence="13">MtN3-like protein</fullName>
    </recommendedName>
</protein>
<evidence type="ECO:0000256" key="3">
    <source>
        <dbReference type="ARBA" id="ARBA00022448"/>
    </source>
</evidence>
<evidence type="ECO:0000313" key="11">
    <source>
        <dbReference type="EMBL" id="ETO65973.1"/>
    </source>
</evidence>
<dbReference type="FunFam" id="1.20.1280.290:FF:000007">
    <property type="entry name" value="Bidirectional sugar transporter SWEET7"/>
    <property type="match status" value="2"/>
</dbReference>
<gene>
    <name evidence="11" type="ORF">F444_16770</name>
</gene>
<dbReference type="Proteomes" id="UP000028582">
    <property type="component" value="Unassembled WGS sequence"/>
</dbReference>
<dbReference type="GO" id="GO:0051119">
    <property type="term" value="F:sugar transmembrane transporter activity"/>
    <property type="evidence" value="ECO:0007669"/>
    <property type="project" value="InterPro"/>
</dbReference>
<dbReference type="OrthoDB" id="409725at2759"/>
<evidence type="ECO:0000256" key="8">
    <source>
        <dbReference type="ARBA" id="ARBA00022989"/>
    </source>
</evidence>
<dbReference type="InterPro" id="IPR004316">
    <property type="entry name" value="SWEET_rpt"/>
</dbReference>
<dbReference type="EMBL" id="ANJA01003122">
    <property type="protein sequence ID" value="ETO65973.1"/>
    <property type="molecule type" value="Genomic_DNA"/>
</dbReference>
<keyword evidence="6 10" id="KW-0812">Transmembrane</keyword>
<keyword evidence="7" id="KW-0677">Repeat</keyword>
<feature type="transmembrane region" description="Helical" evidence="10">
    <location>
        <begin position="68"/>
        <end position="90"/>
    </location>
</feature>
<keyword evidence="5" id="KW-0762">Sugar transport</keyword>
<feature type="transmembrane region" description="Helical" evidence="10">
    <location>
        <begin position="6"/>
        <end position="28"/>
    </location>
</feature>
<dbReference type="PANTHER" id="PTHR10791:SF30">
    <property type="entry name" value="SUGAR TRANSPORTER SWEET1"/>
    <property type="match status" value="1"/>
</dbReference>
<evidence type="ECO:0000256" key="4">
    <source>
        <dbReference type="ARBA" id="ARBA00022475"/>
    </source>
</evidence>
<reference evidence="11 12" key="1">
    <citation type="submission" date="2013-11" db="EMBL/GenBank/DDBJ databases">
        <title>The Genome Sequence of Phytophthora parasitica P1976.</title>
        <authorList>
            <consortium name="The Broad Institute Genomics Platform"/>
            <person name="Russ C."/>
            <person name="Tyler B."/>
            <person name="Panabieres F."/>
            <person name="Shan W."/>
            <person name="Tripathy S."/>
            <person name="Grunwald N."/>
            <person name="Machado M."/>
            <person name="Johnson C.S."/>
            <person name="Walker B."/>
            <person name="Young S."/>
            <person name="Zeng Q."/>
            <person name="Gargeya S."/>
            <person name="Fitzgerald M."/>
            <person name="Haas B."/>
            <person name="Abouelleil A."/>
            <person name="Allen A.W."/>
            <person name="Alvarado L."/>
            <person name="Arachchi H.M."/>
            <person name="Berlin A.M."/>
            <person name="Chapman S.B."/>
            <person name="Gainer-Dewar J."/>
            <person name="Goldberg J."/>
            <person name="Griggs A."/>
            <person name="Gujja S."/>
            <person name="Hansen M."/>
            <person name="Howarth C."/>
            <person name="Imamovic A."/>
            <person name="Ireland A."/>
            <person name="Larimer J."/>
            <person name="McCowan C."/>
            <person name="Murphy C."/>
            <person name="Pearson M."/>
            <person name="Poon T.W."/>
            <person name="Priest M."/>
            <person name="Roberts A."/>
            <person name="Saif S."/>
            <person name="Shea T."/>
            <person name="Sisk P."/>
            <person name="Sykes S."/>
            <person name="Wortman J."/>
            <person name="Nusbaum C."/>
            <person name="Birren B."/>
        </authorList>
    </citation>
    <scope>NUCLEOTIDE SEQUENCE [LARGE SCALE GENOMIC DNA]</scope>
    <source>
        <strain evidence="11 12">P1976</strain>
    </source>
</reference>